<gene>
    <name evidence="2" type="ORF">FNX44_007740</name>
    <name evidence="1" type="ORF">H3147_11135</name>
</gene>
<accession>A0A5P0YN41</accession>
<reference evidence="4" key="2">
    <citation type="submission" date="2020-05" db="EMBL/GenBank/DDBJ databases">
        <title>Classification of alakaliphilic streptomycetes isolated from an alkaline soil next to Lonar Crater, India and a proposal for the recognition of Streptomyces alkaliterrae sp. nov.</title>
        <authorList>
            <person name="Golinska P."/>
        </authorList>
    </citation>
    <scope>NUCLEOTIDE SEQUENCE [LARGE SCALE GENOMIC DNA]</scope>
    <source>
        <strain evidence="4">OF8</strain>
    </source>
</reference>
<protein>
    <submittedName>
        <fullName evidence="2">Uncharacterized protein</fullName>
    </submittedName>
</protein>
<proteinExistence type="predicted"/>
<sequence length="426" mass="47991">MSDSTRSEDAAELCGDNIQILADALNSRYLESREDHLLFEPTDNSTFRRREVAISMIAARQILAAISRGAKRLEDYEGWIDPELGYAEFEMRQHSTLNAFSTRSIEQRKFEVHPCSHTHSSNPPLENCGDRVYSVIRVTSKDGSTCLEISRNTALCVPLLSLKDAQESGGVQITLKVFLGGSTEERELVQKSLDLANSFLFELNARHRSPYSLRPRMDRARNYSRLRTVDQKVRFPKTAVPSNIAALFSIPSDFSLRGNRTLAYLSYYQVIESYLPTVHKRDTLKKLRRVLRALDFDEEKDSSVVKLLATVERAHGASDGEQLRTAIEECVPSEKLHEFYSLNPDHFKKGGPISGVPAINPKSGESLASQTAKRVYALRNRIVHAKDDPRFGESKVLLPMSHEAYLLQPDVELVRLLAIEVIVDNG</sequence>
<organism evidence="2 3">
    <name type="scientific">Streptomyces alkaliterrae</name>
    <dbReference type="NCBI Taxonomy" id="2213162"/>
    <lineage>
        <taxon>Bacteria</taxon>
        <taxon>Bacillati</taxon>
        <taxon>Actinomycetota</taxon>
        <taxon>Actinomycetes</taxon>
        <taxon>Kitasatosporales</taxon>
        <taxon>Streptomycetaceae</taxon>
        <taxon>Streptomyces</taxon>
    </lineage>
</organism>
<dbReference type="OrthoDB" id="2988509at2"/>
<dbReference type="EMBL" id="VJYK02000056">
    <property type="protein sequence ID" value="MQS01764.1"/>
    <property type="molecule type" value="Genomic_DNA"/>
</dbReference>
<dbReference type="AlphaFoldDB" id="A0A5P0YN41"/>
<reference evidence="1" key="3">
    <citation type="journal article" name="Syst. Appl. Microbiol.">
        <title>Streptomyces alkaliterrae sp. nov., isolated from an alkaline soil, and emended descriptions of Streptomyces alkaliphilus, Streptomyces calidiresistens and Streptomyces durbertensis.</title>
        <authorList>
            <person name="Swiecimska M."/>
            <person name="Golinska P."/>
            <person name="Nouioui I."/>
            <person name="Wypij M."/>
            <person name="Rai M."/>
            <person name="Sangal V."/>
            <person name="Goodfellow M."/>
        </authorList>
    </citation>
    <scope>NUCLEOTIDE SEQUENCE</scope>
    <source>
        <strain evidence="1">OF8</strain>
    </source>
</reference>
<dbReference type="EMBL" id="JABJXA010000051">
    <property type="protein sequence ID" value="MBB1259387.1"/>
    <property type="molecule type" value="Genomic_DNA"/>
</dbReference>
<dbReference type="Proteomes" id="UP000320857">
    <property type="component" value="Unassembled WGS sequence"/>
</dbReference>
<dbReference type="RefSeq" id="WP_143647236.1">
    <property type="nucleotide sequence ID" value="NZ_JABJXA010000051.1"/>
</dbReference>
<name>A0A5P0YN41_9ACTN</name>
<dbReference type="Proteomes" id="UP000517765">
    <property type="component" value="Unassembled WGS sequence"/>
</dbReference>
<evidence type="ECO:0000313" key="4">
    <source>
        <dbReference type="Proteomes" id="UP000517765"/>
    </source>
</evidence>
<evidence type="ECO:0000313" key="2">
    <source>
        <dbReference type="EMBL" id="MQS01764.1"/>
    </source>
</evidence>
<evidence type="ECO:0000313" key="3">
    <source>
        <dbReference type="Proteomes" id="UP000320857"/>
    </source>
</evidence>
<reference evidence="2 3" key="1">
    <citation type="submission" date="2019-10" db="EMBL/GenBank/DDBJ databases">
        <title>Streptomyces sp. nov., a novel actinobacterium isolated from alkaline environment.</title>
        <authorList>
            <person name="Golinska P."/>
        </authorList>
    </citation>
    <scope>NUCLEOTIDE SEQUENCE [LARGE SCALE GENOMIC DNA]</scope>
    <source>
        <strain evidence="2 3">OF1</strain>
    </source>
</reference>
<comment type="caution">
    <text evidence="2">The sequence shown here is derived from an EMBL/GenBank/DDBJ whole genome shotgun (WGS) entry which is preliminary data.</text>
</comment>
<evidence type="ECO:0000313" key="1">
    <source>
        <dbReference type="EMBL" id="MBB1259387.1"/>
    </source>
</evidence>
<keyword evidence="3" id="KW-1185">Reference proteome</keyword>